<dbReference type="NCBIfam" id="TIGR01764">
    <property type="entry name" value="excise"/>
    <property type="match status" value="1"/>
</dbReference>
<dbReference type="SUPFAM" id="SSF46955">
    <property type="entry name" value="Putative DNA-binding domain"/>
    <property type="match status" value="1"/>
</dbReference>
<dbReference type="InterPro" id="IPR009061">
    <property type="entry name" value="DNA-bd_dom_put_sf"/>
</dbReference>
<dbReference type="InterPro" id="IPR010093">
    <property type="entry name" value="SinI_DNA-bd"/>
</dbReference>
<proteinExistence type="predicted"/>
<comment type="caution">
    <text evidence="2">The sequence shown here is derived from an EMBL/GenBank/DDBJ whole genome shotgun (WGS) entry which is preliminary data.</text>
</comment>
<dbReference type="EMBL" id="JAVRHO010000017">
    <property type="protein sequence ID" value="MDT0647471.1"/>
    <property type="molecule type" value="Genomic_DNA"/>
</dbReference>
<gene>
    <name evidence="2" type="ORF">RM545_12285</name>
</gene>
<accession>A0ABU3CMC8</accession>
<reference evidence="2 3" key="1">
    <citation type="submission" date="2023-09" db="EMBL/GenBank/DDBJ databases">
        <authorList>
            <person name="Rey-Velasco X."/>
        </authorList>
    </citation>
    <scope>NUCLEOTIDE SEQUENCE [LARGE SCALE GENOMIC DNA]</scope>
    <source>
        <strain evidence="2 3">F260</strain>
    </source>
</reference>
<feature type="domain" description="Helix-turn-helix" evidence="1">
    <location>
        <begin position="9"/>
        <end position="57"/>
    </location>
</feature>
<dbReference type="Pfam" id="PF12728">
    <property type="entry name" value="HTH_17"/>
    <property type="match status" value="1"/>
</dbReference>
<evidence type="ECO:0000313" key="3">
    <source>
        <dbReference type="Proteomes" id="UP001245285"/>
    </source>
</evidence>
<dbReference type="Proteomes" id="UP001245285">
    <property type="component" value="Unassembled WGS sequence"/>
</dbReference>
<protein>
    <submittedName>
        <fullName evidence="2">Helix-turn-helix domain-containing protein</fullName>
    </submittedName>
</protein>
<sequence>MGKASLEFLSKTDVAELLGVSKKTIYNYTTSGILKGYKMGSRKVLYKKNEVEAALTEISPK</sequence>
<keyword evidence="3" id="KW-1185">Reference proteome</keyword>
<dbReference type="InterPro" id="IPR041657">
    <property type="entry name" value="HTH_17"/>
</dbReference>
<evidence type="ECO:0000259" key="1">
    <source>
        <dbReference type="Pfam" id="PF12728"/>
    </source>
</evidence>
<name>A0ABU3CMC8_9FLAO</name>
<dbReference type="Gene3D" id="1.10.1660.10">
    <property type="match status" value="1"/>
</dbReference>
<evidence type="ECO:0000313" key="2">
    <source>
        <dbReference type="EMBL" id="MDT0647471.1"/>
    </source>
</evidence>
<organism evidence="2 3">
    <name type="scientific">Autumnicola lenta</name>
    <dbReference type="NCBI Taxonomy" id="3075593"/>
    <lineage>
        <taxon>Bacteria</taxon>
        <taxon>Pseudomonadati</taxon>
        <taxon>Bacteroidota</taxon>
        <taxon>Flavobacteriia</taxon>
        <taxon>Flavobacteriales</taxon>
        <taxon>Flavobacteriaceae</taxon>
        <taxon>Autumnicola</taxon>
    </lineage>
</organism>
<dbReference type="RefSeq" id="WP_311495580.1">
    <property type="nucleotide sequence ID" value="NZ_JAVRHO010000017.1"/>
</dbReference>